<name>A0A0D0DAE7_9AGAM</name>
<feature type="non-terminal residue" evidence="2">
    <location>
        <position position="1"/>
    </location>
</feature>
<feature type="region of interest" description="Disordered" evidence="1">
    <location>
        <begin position="26"/>
        <end position="57"/>
    </location>
</feature>
<organism evidence="2 3">
    <name type="scientific">Paxillus rubicundulus Ve08.2h10</name>
    <dbReference type="NCBI Taxonomy" id="930991"/>
    <lineage>
        <taxon>Eukaryota</taxon>
        <taxon>Fungi</taxon>
        <taxon>Dikarya</taxon>
        <taxon>Basidiomycota</taxon>
        <taxon>Agaricomycotina</taxon>
        <taxon>Agaricomycetes</taxon>
        <taxon>Agaricomycetidae</taxon>
        <taxon>Boletales</taxon>
        <taxon>Paxilineae</taxon>
        <taxon>Paxillaceae</taxon>
        <taxon>Paxillus</taxon>
    </lineage>
</organism>
<accession>A0A0D0DAE7</accession>
<dbReference type="HOGENOM" id="CLU_2873915_0_0_1"/>
<proteinExistence type="predicted"/>
<gene>
    <name evidence="2" type="ORF">PAXRUDRAFT_831922</name>
</gene>
<evidence type="ECO:0000313" key="3">
    <source>
        <dbReference type="Proteomes" id="UP000054538"/>
    </source>
</evidence>
<dbReference type="AlphaFoldDB" id="A0A0D0DAE7"/>
<keyword evidence="3" id="KW-1185">Reference proteome</keyword>
<protein>
    <submittedName>
        <fullName evidence="2">Uncharacterized protein</fullName>
    </submittedName>
</protein>
<dbReference type="Proteomes" id="UP000054538">
    <property type="component" value="Unassembled WGS sequence"/>
</dbReference>
<feature type="compositionally biased region" description="Polar residues" evidence="1">
    <location>
        <begin position="26"/>
        <end position="56"/>
    </location>
</feature>
<reference evidence="3" key="2">
    <citation type="submission" date="2015-01" db="EMBL/GenBank/DDBJ databases">
        <title>Evolutionary Origins and Diversification of the Mycorrhizal Mutualists.</title>
        <authorList>
            <consortium name="DOE Joint Genome Institute"/>
            <consortium name="Mycorrhizal Genomics Consortium"/>
            <person name="Kohler A."/>
            <person name="Kuo A."/>
            <person name="Nagy L.G."/>
            <person name="Floudas D."/>
            <person name="Copeland A."/>
            <person name="Barry K.W."/>
            <person name="Cichocki N."/>
            <person name="Veneault-Fourrey C."/>
            <person name="LaButti K."/>
            <person name="Lindquist E.A."/>
            <person name="Lipzen A."/>
            <person name="Lundell T."/>
            <person name="Morin E."/>
            <person name="Murat C."/>
            <person name="Riley R."/>
            <person name="Ohm R."/>
            <person name="Sun H."/>
            <person name="Tunlid A."/>
            <person name="Henrissat B."/>
            <person name="Grigoriev I.V."/>
            <person name="Hibbett D.S."/>
            <person name="Martin F."/>
        </authorList>
    </citation>
    <scope>NUCLEOTIDE SEQUENCE [LARGE SCALE GENOMIC DNA]</scope>
    <source>
        <strain evidence="3">Ve08.2h10</strain>
    </source>
</reference>
<evidence type="ECO:0000313" key="2">
    <source>
        <dbReference type="EMBL" id="KIK86293.1"/>
    </source>
</evidence>
<dbReference type="InParanoid" id="A0A0D0DAE7"/>
<sequence length="64" mass="7144">MPYQCTTCISHIQRSHPTPKRLTRTHTFSASTPFVQTTPQSSSPVASKTADPSLQKQPYHYLVA</sequence>
<evidence type="ECO:0000256" key="1">
    <source>
        <dbReference type="SAM" id="MobiDB-lite"/>
    </source>
</evidence>
<dbReference type="EMBL" id="KN825557">
    <property type="protein sequence ID" value="KIK86293.1"/>
    <property type="molecule type" value="Genomic_DNA"/>
</dbReference>
<reference evidence="2 3" key="1">
    <citation type="submission" date="2014-04" db="EMBL/GenBank/DDBJ databases">
        <authorList>
            <consortium name="DOE Joint Genome Institute"/>
            <person name="Kuo A."/>
            <person name="Kohler A."/>
            <person name="Jargeat P."/>
            <person name="Nagy L.G."/>
            <person name="Floudas D."/>
            <person name="Copeland A."/>
            <person name="Barry K.W."/>
            <person name="Cichocki N."/>
            <person name="Veneault-Fourrey C."/>
            <person name="LaButti K."/>
            <person name="Lindquist E.A."/>
            <person name="Lipzen A."/>
            <person name="Lundell T."/>
            <person name="Morin E."/>
            <person name="Murat C."/>
            <person name="Sun H."/>
            <person name="Tunlid A."/>
            <person name="Henrissat B."/>
            <person name="Grigoriev I.V."/>
            <person name="Hibbett D.S."/>
            <person name="Martin F."/>
            <person name="Nordberg H.P."/>
            <person name="Cantor M.N."/>
            <person name="Hua S.X."/>
        </authorList>
    </citation>
    <scope>NUCLEOTIDE SEQUENCE [LARGE SCALE GENOMIC DNA]</scope>
    <source>
        <strain evidence="2 3">Ve08.2h10</strain>
    </source>
</reference>